<feature type="compositionally biased region" description="Low complexity" evidence="1">
    <location>
        <begin position="332"/>
        <end position="342"/>
    </location>
</feature>
<feature type="compositionally biased region" description="Basic residues" evidence="1">
    <location>
        <begin position="88"/>
        <end position="100"/>
    </location>
</feature>
<dbReference type="GeneID" id="75830922"/>
<feature type="region of interest" description="Disordered" evidence="1">
    <location>
        <begin position="1"/>
        <end position="160"/>
    </location>
</feature>
<feature type="region of interest" description="Disordered" evidence="1">
    <location>
        <begin position="550"/>
        <end position="600"/>
    </location>
</feature>
<accession>A0A9Q0BEY8</accession>
<keyword evidence="3" id="KW-1185">Reference proteome</keyword>
<comment type="caution">
    <text evidence="2">The sequence shown here is derived from an EMBL/GenBank/DDBJ whole genome shotgun (WGS) entry which is preliminary data.</text>
</comment>
<feature type="compositionally biased region" description="Acidic residues" evidence="1">
    <location>
        <begin position="473"/>
        <end position="485"/>
    </location>
</feature>
<dbReference type="AlphaFoldDB" id="A0A9Q0BEY8"/>
<feature type="compositionally biased region" description="Polar residues" evidence="1">
    <location>
        <begin position="191"/>
        <end position="208"/>
    </location>
</feature>
<organism evidence="2 3">
    <name type="scientific">Emericellopsis cladophorae</name>
    <dbReference type="NCBI Taxonomy" id="2686198"/>
    <lineage>
        <taxon>Eukaryota</taxon>
        <taxon>Fungi</taxon>
        <taxon>Dikarya</taxon>
        <taxon>Ascomycota</taxon>
        <taxon>Pezizomycotina</taxon>
        <taxon>Sordariomycetes</taxon>
        <taxon>Hypocreomycetidae</taxon>
        <taxon>Hypocreales</taxon>
        <taxon>Bionectriaceae</taxon>
        <taxon>Emericellopsis</taxon>
    </lineage>
</organism>
<dbReference type="EMBL" id="JAGIXG020000008">
    <property type="protein sequence ID" value="KAI6783407.1"/>
    <property type="molecule type" value="Genomic_DNA"/>
</dbReference>
<feature type="compositionally biased region" description="Low complexity" evidence="1">
    <location>
        <begin position="9"/>
        <end position="38"/>
    </location>
</feature>
<feature type="compositionally biased region" description="Low complexity" evidence="1">
    <location>
        <begin position="558"/>
        <end position="567"/>
    </location>
</feature>
<feature type="compositionally biased region" description="Low complexity" evidence="1">
    <location>
        <begin position="212"/>
        <end position="227"/>
    </location>
</feature>
<evidence type="ECO:0000256" key="1">
    <source>
        <dbReference type="SAM" id="MobiDB-lite"/>
    </source>
</evidence>
<dbReference type="OrthoDB" id="10538877at2759"/>
<dbReference type="RefSeq" id="XP_051364263.1">
    <property type="nucleotide sequence ID" value="XM_051504351.1"/>
</dbReference>
<feature type="region of interest" description="Disordered" evidence="1">
    <location>
        <begin position="191"/>
        <end position="387"/>
    </location>
</feature>
<feature type="compositionally biased region" description="Low complexity" evidence="1">
    <location>
        <begin position="292"/>
        <end position="308"/>
    </location>
</feature>
<feature type="compositionally biased region" description="Polar residues" evidence="1">
    <location>
        <begin position="250"/>
        <end position="259"/>
    </location>
</feature>
<reference evidence="2" key="2">
    <citation type="submission" date="2022-07" db="EMBL/GenBank/DDBJ databases">
        <authorList>
            <person name="Goncalves M.F.M."/>
            <person name="Hilario S."/>
            <person name="Van De Peer Y."/>
            <person name="Esteves A.C."/>
            <person name="Alves A."/>
        </authorList>
    </citation>
    <scope>NUCLEOTIDE SEQUENCE</scope>
    <source>
        <strain evidence="2">MUM 19.33</strain>
    </source>
</reference>
<sequence length="600" mass="63910">MPPKKREASSSTATGGSAKRARNATSSGASSSSSVTTAEEPRARGWLDEHSVIIDGSRRTRRETRSTAGEHALLLAERARQKQERRVRIARQNSLRRARSGRMTGGQAPRVRSRSPPQLQPAPHLEPAPQLQRAPHLQKAPPLWQTPNRSMQSPHRTPAQLSGALAIATGSAQAHRGGAQATSPLALQPVQTLRDSPEQSFQRTQNPLPTWRTPAGSAARAPPARTPFLGEHVANNSSFGLPSFDPATPTLGNDSTMVLSSPHPIPDTPANGPSSPPSAETPAAGTLGPASGSGSRSVRGLRGSIRGRPQPNLRRETLERSARGTGTERHSPPSLSRFRPSLAGSFRASQGVNSTPTPMVSSLSSSRAGPASTRTPQADPDMTFGSLFTATTPRVSAGRDWWLGQSSALTPTPANPGQADNLPSSREARASGRSRRSRAPRRTLPRREATRSPGGTVMINGDDDGSTTNSNTDSDEDENEDEDEQTPYAGALSSGGFRNRQQTPGPAPTTEQTDEQRARLAAVEATLNAAEEGTFNFPRTMRHLNSSRLPALQPPRARPVAPAAPSLDGINSILEQIRSSRRPGDRDDEDKAEAEEATLE</sequence>
<feature type="compositionally biased region" description="Basic and acidic residues" evidence="1">
    <location>
        <begin position="39"/>
        <end position="58"/>
    </location>
</feature>
<evidence type="ECO:0000313" key="2">
    <source>
        <dbReference type="EMBL" id="KAI6783407.1"/>
    </source>
</evidence>
<feature type="compositionally biased region" description="Polar residues" evidence="1">
    <location>
        <begin position="347"/>
        <end position="360"/>
    </location>
</feature>
<feature type="compositionally biased region" description="Basic and acidic residues" evidence="1">
    <location>
        <begin position="313"/>
        <end position="331"/>
    </location>
</feature>
<feature type="compositionally biased region" description="Polar residues" evidence="1">
    <location>
        <begin position="145"/>
        <end position="155"/>
    </location>
</feature>
<feature type="region of interest" description="Disordered" evidence="1">
    <location>
        <begin position="399"/>
        <end position="519"/>
    </location>
</feature>
<reference evidence="2" key="1">
    <citation type="journal article" date="2021" name="J Fungi (Basel)">
        <title>Genomic and Metabolomic Analyses of the Marine Fungus Emericellopsis cladophorae: Insights into Saltwater Adaptability Mechanisms and Its Biosynthetic Potential.</title>
        <authorList>
            <person name="Goncalves M.F.M."/>
            <person name="Hilario S."/>
            <person name="Van de Peer Y."/>
            <person name="Esteves A.C."/>
            <person name="Alves A."/>
        </authorList>
    </citation>
    <scope>NUCLEOTIDE SEQUENCE</scope>
    <source>
        <strain evidence="2">MUM 19.33</strain>
    </source>
</reference>
<feature type="compositionally biased region" description="Basic and acidic residues" evidence="1">
    <location>
        <begin position="77"/>
        <end position="87"/>
    </location>
</feature>
<gene>
    <name evidence="2" type="ORF">J7T54_004434</name>
</gene>
<name>A0A9Q0BEY8_9HYPO</name>
<proteinExistence type="predicted"/>
<dbReference type="Proteomes" id="UP001055219">
    <property type="component" value="Unassembled WGS sequence"/>
</dbReference>
<protein>
    <submittedName>
        <fullName evidence="2">Uncharacterized protein</fullName>
    </submittedName>
</protein>
<feature type="compositionally biased region" description="Acidic residues" evidence="1">
    <location>
        <begin position="586"/>
        <end position="600"/>
    </location>
</feature>
<feature type="compositionally biased region" description="Basic residues" evidence="1">
    <location>
        <begin position="432"/>
        <end position="444"/>
    </location>
</feature>
<evidence type="ECO:0000313" key="3">
    <source>
        <dbReference type="Proteomes" id="UP001055219"/>
    </source>
</evidence>